<dbReference type="InterPro" id="IPR036388">
    <property type="entry name" value="WH-like_DNA-bd_sf"/>
</dbReference>
<dbReference type="InterPro" id="IPR029063">
    <property type="entry name" value="SAM-dependent_MTases_sf"/>
</dbReference>
<evidence type="ECO:0000313" key="6">
    <source>
        <dbReference type="EMBL" id="MCX2980327.1"/>
    </source>
</evidence>
<reference evidence="6" key="1">
    <citation type="submission" date="2019-02" db="EMBL/GenBank/DDBJ databases">
        <authorList>
            <person name="Li S.-H."/>
        </authorList>
    </citation>
    <scope>NUCLEOTIDE SEQUENCE</scope>
    <source>
        <strain evidence="6">IMCC14734</strain>
    </source>
</reference>
<dbReference type="Gene3D" id="1.10.10.10">
    <property type="entry name" value="Winged helix-like DNA-binding domain superfamily/Winged helix DNA-binding domain"/>
    <property type="match status" value="1"/>
</dbReference>
<dbReference type="SUPFAM" id="SSF46785">
    <property type="entry name" value="Winged helix' DNA-binding domain"/>
    <property type="match status" value="1"/>
</dbReference>
<gene>
    <name evidence="6" type="ORF">EYC98_05515</name>
</gene>
<proteinExistence type="predicted"/>
<keyword evidence="3" id="KW-0949">S-adenosyl-L-methionine</keyword>
<accession>A0ABT3TFY7</accession>
<evidence type="ECO:0000256" key="2">
    <source>
        <dbReference type="ARBA" id="ARBA00022679"/>
    </source>
</evidence>
<evidence type="ECO:0000259" key="4">
    <source>
        <dbReference type="Pfam" id="PF00891"/>
    </source>
</evidence>
<evidence type="ECO:0000313" key="7">
    <source>
        <dbReference type="Proteomes" id="UP001143362"/>
    </source>
</evidence>
<dbReference type="InterPro" id="IPR012967">
    <property type="entry name" value="COMT_dimerisation"/>
</dbReference>
<evidence type="ECO:0008006" key="8">
    <source>
        <dbReference type="Google" id="ProtNLM"/>
    </source>
</evidence>
<dbReference type="SUPFAM" id="SSF53335">
    <property type="entry name" value="S-adenosyl-L-methionine-dependent methyltransferases"/>
    <property type="match status" value="1"/>
</dbReference>
<dbReference type="PANTHER" id="PTHR43712">
    <property type="entry name" value="PUTATIVE (AFU_ORTHOLOGUE AFUA_4G14580)-RELATED"/>
    <property type="match status" value="1"/>
</dbReference>
<dbReference type="InterPro" id="IPR001077">
    <property type="entry name" value="COMT_C"/>
</dbReference>
<sequence length="340" mass="36000">MESVATLATPVADATRIMQLSTAYWDSQILLTANRVGLFGAIEEGADTTSAIATALEFAERPTRLLLKALVSLGLLSEQAGRFSNTPAGKALLVPGGGAFMGNSFRYSDDLYNTWGLLEQALRDDTPQLPPAQYLGDDAERTRHFVYAMHDRALGTASTLVDLVDLTGRRTLLDVGGGPGTYSALFCRRYPELSSQVLDLPGVTAIAEEIVAGMQVGERVGFIAGDYFVEDWPGDRDVVMISGVFHRETAASCQQLIARAHASLAPGGLLVIADVMTDSSGSAPSMAALFGLNMLLTAADGGVHADADIASWMADAGLGQLETQIFPPPMPHRVVTGVKL</sequence>
<feature type="domain" description="O-methyltransferase C-terminal" evidence="4">
    <location>
        <begin position="133"/>
        <end position="317"/>
    </location>
</feature>
<dbReference type="PANTHER" id="PTHR43712:SF2">
    <property type="entry name" value="O-METHYLTRANSFERASE CICE"/>
    <property type="match status" value="1"/>
</dbReference>
<keyword evidence="1" id="KW-0489">Methyltransferase</keyword>
<evidence type="ECO:0000256" key="1">
    <source>
        <dbReference type="ARBA" id="ARBA00022603"/>
    </source>
</evidence>
<evidence type="ECO:0000256" key="3">
    <source>
        <dbReference type="ARBA" id="ARBA00022691"/>
    </source>
</evidence>
<dbReference type="CDD" id="cd02440">
    <property type="entry name" value="AdoMet_MTases"/>
    <property type="match status" value="1"/>
</dbReference>
<dbReference type="EMBL" id="SHNN01000001">
    <property type="protein sequence ID" value="MCX2980327.1"/>
    <property type="molecule type" value="Genomic_DNA"/>
</dbReference>
<dbReference type="Pfam" id="PF08100">
    <property type="entry name" value="Dimerisation"/>
    <property type="match status" value="1"/>
</dbReference>
<dbReference type="Proteomes" id="UP001143362">
    <property type="component" value="Unassembled WGS sequence"/>
</dbReference>
<dbReference type="InterPro" id="IPR036390">
    <property type="entry name" value="WH_DNA-bd_sf"/>
</dbReference>
<comment type="caution">
    <text evidence="6">The sequence shown here is derived from an EMBL/GenBank/DDBJ whole genome shotgun (WGS) entry which is preliminary data.</text>
</comment>
<dbReference type="RefSeq" id="WP_279244304.1">
    <property type="nucleotide sequence ID" value="NZ_SHNN01000001.1"/>
</dbReference>
<feature type="domain" description="O-methyltransferase dimerisation" evidence="5">
    <location>
        <begin position="18"/>
        <end position="94"/>
    </location>
</feature>
<dbReference type="InterPro" id="IPR016461">
    <property type="entry name" value="COMT-like"/>
</dbReference>
<keyword evidence="7" id="KW-1185">Reference proteome</keyword>
<dbReference type="PROSITE" id="PS51683">
    <property type="entry name" value="SAM_OMT_II"/>
    <property type="match status" value="1"/>
</dbReference>
<dbReference type="PIRSF" id="PIRSF005739">
    <property type="entry name" value="O-mtase"/>
    <property type="match status" value="1"/>
</dbReference>
<dbReference type="Gene3D" id="3.40.50.150">
    <property type="entry name" value="Vaccinia Virus protein VP39"/>
    <property type="match status" value="1"/>
</dbReference>
<keyword evidence="2" id="KW-0808">Transferase</keyword>
<protein>
    <recommendedName>
        <fullName evidence="8">Methyltransferase</fullName>
    </recommendedName>
</protein>
<name>A0ABT3TFY7_9GAMM</name>
<evidence type="ECO:0000259" key="5">
    <source>
        <dbReference type="Pfam" id="PF08100"/>
    </source>
</evidence>
<organism evidence="6 7">
    <name type="scientific">Candidatus Litorirhabdus singularis</name>
    <dbReference type="NCBI Taxonomy" id="2518993"/>
    <lineage>
        <taxon>Bacteria</taxon>
        <taxon>Pseudomonadati</taxon>
        <taxon>Pseudomonadota</taxon>
        <taxon>Gammaproteobacteria</taxon>
        <taxon>Cellvibrionales</taxon>
        <taxon>Halieaceae</taxon>
        <taxon>Candidatus Litorirhabdus</taxon>
    </lineage>
</organism>
<dbReference type="Pfam" id="PF00891">
    <property type="entry name" value="Methyltransf_2"/>
    <property type="match status" value="1"/>
</dbReference>